<keyword evidence="2 3" id="KW-0802">TPR repeat</keyword>
<dbReference type="Gene3D" id="1.25.40.10">
    <property type="entry name" value="Tetratricopeptide repeat domain"/>
    <property type="match status" value="1"/>
</dbReference>
<dbReference type="InterPro" id="IPR013360">
    <property type="entry name" value="Pilus_4_PilW"/>
</dbReference>
<gene>
    <name evidence="5" type="ORF">NTG6680_1683</name>
</gene>
<sequence length="262" mass="29272">MKLFSRMGGLSFFLLALSTAGCVAQSDGGYGGTPQHNISREEASAKIHTELAAQYYDRGQLGVALEEVSLALYSKSDYAPAYNVRGLVRMALHEDQQADEDFQHSLRLDSTDSEAHNNYGWFLCNRGKELDSIKHFMAALKNPLYSTPGKAYLNAGLCSINAGNVKDAEEFLQKALTAQPNMPEALLGLANLYFTKADYAGAKSYFMTFKRNNVSPLTAENLWLAVRIERKLGDRIAENNYAMQLRKNFPDARETQLMLYRQ</sequence>
<evidence type="ECO:0000256" key="1">
    <source>
        <dbReference type="ARBA" id="ARBA00022737"/>
    </source>
</evidence>
<dbReference type="InterPro" id="IPR050498">
    <property type="entry name" value="Ycf3"/>
</dbReference>
<dbReference type="EMBL" id="OU912926">
    <property type="protein sequence ID" value="CAG9932936.1"/>
    <property type="molecule type" value="Genomic_DNA"/>
</dbReference>
<dbReference type="NCBIfam" id="TIGR02521">
    <property type="entry name" value="type_IV_pilW"/>
    <property type="match status" value="1"/>
</dbReference>
<dbReference type="RefSeq" id="WP_239796799.1">
    <property type="nucleotide sequence ID" value="NZ_OU912926.1"/>
</dbReference>
<dbReference type="SUPFAM" id="SSF48452">
    <property type="entry name" value="TPR-like"/>
    <property type="match status" value="1"/>
</dbReference>
<dbReference type="Pfam" id="PF14559">
    <property type="entry name" value="TPR_19"/>
    <property type="match status" value="1"/>
</dbReference>
<evidence type="ECO:0000256" key="2">
    <source>
        <dbReference type="ARBA" id="ARBA00022803"/>
    </source>
</evidence>
<feature type="chain" id="PRO_5046531760" evidence="4">
    <location>
        <begin position="25"/>
        <end position="262"/>
    </location>
</feature>
<accession>A0ABM8YZK1</accession>
<protein>
    <submittedName>
        <fullName evidence="5">Type IV pilus biogenesis/stability protein PilW</fullName>
    </submittedName>
</protein>
<evidence type="ECO:0000313" key="6">
    <source>
        <dbReference type="Proteomes" id="UP000839052"/>
    </source>
</evidence>
<dbReference type="InterPro" id="IPR011990">
    <property type="entry name" value="TPR-like_helical_dom_sf"/>
</dbReference>
<evidence type="ECO:0000256" key="4">
    <source>
        <dbReference type="SAM" id="SignalP"/>
    </source>
</evidence>
<organism evidence="5 6">
    <name type="scientific">Candidatus Nitrotoga arctica</name>
    <dbReference type="NCBI Taxonomy" id="453162"/>
    <lineage>
        <taxon>Bacteria</taxon>
        <taxon>Pseudomonadati</taxon>
        <taxon>Pseudomonadota</taxon>
        <taxon>Betaproteobacteria</taxon>
        <taxon>Nitrosomonadales</taxon>
        <taxon>Gallionellaceae</taxon>
        <taxon>Candidatus Nitrotoga</taxon>
    </lineage>
</organism>
<dbReference type="Proteomes" id="UP000839052">
    <property type="component" value="Chromosome"/>
</dbReference>
<feature type="signal peptide" evidence="4">
    <location>
        <begin position="1"/>
        <end position="24"/>
    </location>
</feature>
<dbReference type="PANTHER" id="PTHR44858">
    <property type="entry name" value="TETRATRICOPEPTIDE REPEAT PROTEIN 6"/>
    <property type="match status" value="1"/>
</dbReference>
<keyword evidence="1" id="KW-0677">Repeat</keyword>
<dbReference type="PANTHER" id="PTHR44858:SF1">
    <property type="entry name" value="UDP-N-ACETYLGLUCOSAMINE--PEPTIDE N-ACETYLGLUCOSAMINYLTRANSFERASE SPINDLY-RELATED"/>
    <property type="match status" value="1"/>
</dbReference>
<reference evidence="5 6" key="1">
    <citation type="submission" date="2021-10" db="EMBL/GenBank/DDBJ databases">
        <authorList>
            <person name="Koch H."/>
        </authorList>
    </citation>
    <scope>NUCLEOTIDE SEQUENCE [LARGE SCALE GENOMIC DNA]</scope>
    <source>
        <strain evidence="5">6680</strain>
    </source>
</reference>
<dbReference type="SMART" id="SM00028">
    <property type="entry name" value="TPR"/>
    <property type="match status" value="4"/>
</dbReference>
<proteinExistence type="predicted"/>
<keyword evidence="4" id="KW-0732">Signal</keyword>
<dbReference type="PROSITE" id="PS50005">
    <property type="entry name" value="TPR"/>
    <property type="match status" value="1"/>
</dbReference>
<evidence type="ECO:0000313" key="5">
    <source>
        <dbReference type="EMBL" id="CAG9932936.1"/>
    </source>
</evidence>
<dbReference type="Pfam" id="PF13431">
    <property type="entry name" value="TPR_17"/>
    <property type="match status" value="1"/>
</dbReference>
<keyword evidence="6" id="KW-1185">Reference proteome</keyword>
<dbReference type="PROSITE" id="PS51257">
    <property type="entry name" value="PROKAR_LIPOPROTEIN"/>
    <property type="match status" value="1"/>
</dbReference>
<evidence type="ECO:0000256" key="3">
    <source>
        <dbReference type="PROSITE-ProRule" id="PRU00339"/>
    </source>
</evidence>
<feature type="repeat" description="TPR" evidence="3">
    <location>
        <begin position="149"/>
        <end position="182"/>
    </location>
</feature>
<name>A0ABM8YZK1_9PROT</name>
<dbReference type="InterPro" id="IPR019734">
    <property type="entry name" value="TPR_rpt"/>
</dbReference>